<evidence type="ECO:0000256" key="5">
    <source>
        <dbReference type="ARBA" id="ARBA00022643"/>
    </source>
</evidence>
<feature type="domain" description="NADH:flavin oxidoreductase/NADH oxidase N-terminal" evidence="10">
    <location>
        <begin position="4"/>
        <end position="332"/>
    </location>
</feature>
<dbReference type="InterPro" id="IPR013785">
    <property type="entry name" value="Aldolase_TIM"/>
</dbReference>
<comment type="cofactor">
    <cofactor evidence="2">
        <name>[4Fe-4S] cluster</name>
        <dbReference type="ChEBI" id="CHEBI:49883"/>
    </cofactor>
</comment>
<evidence type="ECO:0000256" key="6">
    <source>
        <dbReference type="ARBA" id="ARBA00022723"/>
    </source>
</evidence>
<gene>
    <name evidence="12" type="ORF">SAMN02745673_02871</name>
</gene>
<dbReference type="SUPFAM" id="SSF51905">
    <property type="entry name" value="FAD/NAD(P)-binding domain"/>
    <property type="match status" value="1"/>
</dbReference>
<dbReference type="NCBIfam" id="TIGR03996">
    <property type="entry name" value="mycofact_OYE_1"/>
    <property type="match status" value="1"/>
</dbReference>
<dbReference type="PANTHER" id="PTHR42917">
    <property type="entry name" value="2,4-DIENOYL-COA REDUCTASE"/>
    <property type="match status" value="1"/>
</dbReference>
<accession>A0A1T4RQN0</accession>
<protein>
    <submittedName>
        <fullName evidence="12">Mycofactocin system FadH/OYE family oxidoreductase 1</fullName>
    </submittedName>
</protein>
<dbReference type="STRING" id="1122192.SAMN02745673_02871"/>
<comment type="similarity">
    <text evidence="3">In the N-terminal section; belongs to the NADH:flavin oxidoreductase/NADH oxidase family.</text>
</comment>
<dbReference type="InterPro" id="IPR001155">
    <property type="entry name" value="OxRdtase_FMN_N"/>
</dbReference>
<evidence type="ECO:0000256" key="3">
    <source>
        <dbReference type="ARBA" id="ARBA00011048"/>
    </source>
</evidence>
<evidence type="ECO:0000313" key="13">
    <source>
        <dbReference type="Proteomes" id="UP000190637"/>
    </source>
</evidence>
<keyword evidence="9" id="KW-0411">Iron-sulfur</keyword>
<dbReference type="OrthoDB" id="3169239at2"/>
<dbReference type="PANTHER" id="PTHR42917:SF2">
    <property type="entry name" value="2,4-DIENOYL-COA REDUCTASE [(2E)-ENOYL-COA-PRODUCING]"/>
    <property type="match status" value="1"/>
</dbReference>
<dbReference type="PRINTS" id="PR00419">
    <property type="entry name" value="ADXRDTASE"/>
</dbReference>
<evidence type="ECO:0000259" key="11">
    <source>
        <dbReference type="Pfam" id="PF07992"/>
    </source>
</evidence>
<evidence type="ECO:0000256" key="8">
    <source>
        <dbReference type="ARBA" id="ARBA00023004"/>
    </source>
</evidence>
<keyword evidence="7" id="KW-0560">Oxidoreductase</keyword>
<dbReference type="GO" id="GO:0008670">
    <property type="term" value="F:2,4-dienoyl-CoA reductase (NADPH) activity"/>
    <property type="evidence" value="ECO:0007669"/>
    <property type="project" value="TreeGrafter"/>
</dbReference>
<keyword evidence="4" id="KW-0285">Flavoprotein</keyword>
<dbReference type="Gene3D" id="3.40.50.720">
    <property type="entry name" value="NAD(P)-binding Rossmann-like Domain"/>
    <property type="match status" value="1"/>
</dbReference>
<dbReference type="InterPro" id="IPR036188">
    <property type="entry name" value="FAD/NAD-bd_sf"/>
</dbReference>
<dbReference type="GO" id="GO:0046872">
    <property type="term" value="F:metal ion binding"/>
    <property type="evidence" value="ECO:0007669"/>
    <property type="project" value="UniProtKB-KW"/>
</dbReference>
<dbReference type="GO" id="GO:0051536">
    <property type="term" value="F:iron-sulfur cluster binding"/>
    <property type="evidence" value="ECO:0007669"/>
    <property type="project" value="UniProtKB-KW"/>
</dbReference>
<dbReference type="Pfam" id="PF00724">
    <property type="entry name" value="Oxidored_FMN"/>
    <property type="match status" value="1"/>
</dbReference>
<proteinExistence type="inferred from homology"/>
<dbReference type="Proteomes" id="UP000190637">
    <property type="component" value="Unassembled WGS sequence"/>
</dbReference>
<evidence type="ECO:0000259" key="10">
    <source>
        <dbReference type="Pfam" id="PF00724"/>
    </source>
</evidence>
<reference evidence="12 13" key="1">
    <citation type="submission" date="2017-02" db="EMBL/GenBank/DDBJ databases">
        <authorList>
            <person name="Peterson S.W."/>
        </authorList>
    </citation>
    <scope>NUCLEOTIDE SEQUENCE [LARGE SCALE GENOMIC DNA]</scope>
    <source>
        <strain evidence="12 13">DSM 45154</strain>
    </source>
</reference>
<dbReference type="InterPro" id="IPR051793">
    <property type="entry name" value="NADH:flavin_oxidoreductase"/>
</dbReference>
<feature type="domain" description="FAD/NAD(P)-binding" evidence="11">
    <location>
        <begin position="381"/>
        <end position="629"/>
    </location>
</feature>
<name>A0A1T4RQN0_9ACTN</name>
<keyword evidence="8" id="KW-0408">Iron</keyword>
<dbReference type="Gene3D" id="3.20.20.70">
    <property type="entry name" value="Aldolase class I"/>
    <property type="match status" value="1"/>
</dbReference>
<evidence type="ECO:0000256" key="4">
    <source>
        <dbReference type="ARBA" id="ARBA00022630"/>
    </source>
</evidence>
<dbReference type="Pfam" id="PF07992">
    <property type="entry name" value="Pyr_redox_2"/>
    <property type="match status" value="1"/>
</dbReference>
<keyword evidence="13" id="KW-1185">Reference proteome</keyword>
<keyword evidence="6" id="KW-0479">Metal-binding</keyword>
<evidence type="ECO:0000256" key="7">
    <source>
        <dbReference type="ARBA" id="ARBA00023002"/>
    </source>
</evidence>
<sequence>MQLLSPLRLACGVTSPNRLVFGPHVTNLGHGRALSERHTAYYRRRACGGSGIIVTETASVHDSDWPYERAPLAARCAPGWAAIARACHDEGGLALAGLGHTGLQGTDAYGRTALWAPSDVADPLSREVPREMDTPEIAEIVAAFANAARLAVRSGMDGVEVDAGGRALIRQFLSAVTNLRADGYGGAQRTRFAREVLGAVRRAVGRGAVVGLRLCCDEPGTPGGITPETAPAIAAELAAAGAVDYVVVVRGSLRAPDVSRPDGHVPPGFNDAAARRVRAALPSSVAVCAQGSIVDPRHAEELLTEGPAALVEMTRAQIADARLGAKLAAGTPERVRPCVLCNQACQVRDPRNPPVSCIGDPYSGHESHPPVVPAPVDDPVEVLVIGAGPAGLETARNAAKAGHRVRVVEQRERTGGMLRVLAAGAGLGRLALLADWLTAECERLGVRIETGVRAGAADIDARLATGGVVVLCAGGRMGEPGYPIEEGAVVHDVAELLSLPEEELRRRLPAGPATVHDPFGGVSGVSVAETLAALGHEVTLVTPDHLVGARIATPDDRARALARLARARVGVVKRCAVRGAAEGVLRIEHVHTGETGEVKGGFVVECGFRLPDDGLWRGERLGMDRAGDVVAPRGVYEAILEGRRAAAGIEEMYR</sequence>
<dbReference type="EMBL" id="FUWS01000007">
    <property type="protein sequence ID" value="SKA17941.1"/>
    <property type="molecule type" value="Genomic_DNA"/>
</dbReference>
<dbReference type="InterPro" id="IPR023753">
    <property type="entry name" value="FAD/NAD-binding_dom"/>
</dbReference>
<evidence type="ECO:0000256" key="1">
    <source>
        <dbReference type="ARBA" id="ARBA00001917"/>
    </source>
</evidence>
<dbReference type="RefSeq" id="WP_078762180.1">
    <property type="nucleotide sequence ID" value="NZ_FUWS01000007.1"/>
</dbReference>
<dbReference type="AlphaFoldDB" id="A0A1T4RQN0"/>
<dbReference type="InterPro" id="IPR023967">
    <property type="entry name" value="CHP03996_oxidoreductase"/>
</dbReference>
<evidence type="ECO:0000256" key="2">
    <source>
        <dbReference type="ARBA" id="ARBA00001966"/>
    </source>
</evidence>
<dbReference type="Gene3D" id="3.50.50.60">
    <property type="entry name" value="FAD/NAD(P)-binding domain"/>
    <property type="match status" value="1"/>
</dbReference>
<comment type="cofactor">
    <cofactor evidence="1">
        <name>FMN</name>
        <dbReference type="ChEBI" id="CHEBI:58210"/>
    </cofactor>
</comment>
<organism evidence="12 13">
    <name type="scientific">Marinactinospora thermotolerans DSM 45154</name>
    <dbReference type="NCBI Taxonomy" id="1122192"/>
    <lineage>
        <taxon>Bacteria</taxon>
        <taxon>Bacillati</taxon>
        <taxon>Actinomycetota</taxon>
        <taxon>Actinomycetes</taxon>
        <taxon>Streptosporangiales</taxon>
        <taxon>Nocardiopsidaceae</taxon>
        <taxon>Marinactinospora</taxon>
    </lineage>
</organism>
<keyword evidence="5" id="KW-0288">FMN</keyword>
<dbReference type="GO" id="GO:0033543">
    <property type="term" value="P:fatty acid beta-oxidation, unsaturated, even number, reductase/isomerase pathway"/>
    <property type="evidence" value="ECO:0007669"/>
    <property type="project" value="TreeGrafter"/>
</dbReference>
<dbReference type="SUPFAM" id="SSF51395">
    <property type="entry name" value="FMN-linked oxidoreductases"/>
    <property type="match status" value="1"/>
</dbReference>
<evidence type="ECO:0000256" key="9">
    <source>
        <dbReference type="ARBA" id="ARBA00023014"/>
    </source>
</evidence>
<dbReference type="GO" id="GO:0010181">
    <property type="term" value="F:FMN binding"/>
    <property type="evidence" value="ECO:0007669"/>
    <property type="project" value="InterPro"/>
</dbReference>
<evidence type="ECO:0000313" key="12">
    <source>
        <dbReference type="EMBL" id="SKA17941.1"/>
    </source>
</evidence>